<evidence type="ECO:0008006" key="4">
    <source>
        <dbReference type="Google" id="ProtNLM"/>
    </source>
</evidence>
<organism evidence="2 3">
    <name type="scientific">Oopsacas minuta</name>
    <dbReference type="NCBI Taxonomy" id="111878"/>
    <lineage>
        <taxon>Eukaryota</taxon>
        <taxon>Metazoa</taxon>
        <taxon>Porifera</taxon>
        <taxon>Hexactinellida</taxon>
        <taxon>Hexasterophora</taxon>
        <taxon>Lyssacinosida</taxon>
        <taxon>Leucopsacidae</taxon>
        <taxon>Oopsacas</taxon>
    </lineage>
</organism>
<keyword evidence="3" id="KW-1185">Reference proteome</keyword>
<feature type="region of interest" description="Disordered" evidence="1">
    <location>
        <begin position="179"/>
        <end position="225"/>
    </location>
</feature>
<protein>
    <recommendedName>
        <fullName evidence="4">Non-homologous end-joining factor 1</fullName>
    </recommendedName>
</protein>
<proteinExistence type="predicted"/>
<dbReference type="EMBL" id="JAKMXF010000144">
    <property type="protein sequence ID" value="KAI6656393.1"/>
    <property type="molecule type" value="Genomic_DNA"/>
</dbReference>
<evidence type="ECO:0000313" key="3">
    <source>
        <dbReference type="Proteomes" id="UP001165289"/>
    </source>
</evidence>
<feature type="compositionally biased region" description="Low complexity" evidence="1">
    <location>
        <begin position="207"/>
        <end position="220"/>
    </location>
</feature>
<name>A0AAV7K6Q0_9METZ</name>
<sequence length="249" mass="29201">MSESLVWHFRKFSTKKFLVKFTNISEEKTYKFDVVDLQLRHWCEIPTHEQLITRCEELTGVELAPPQLILEMEQEVLYGQHGNTEVLNITDKQLMLRVNKLRTLKVNNVLFLDRVDKDFEKLDRRWVVDTFVPLLALYAHKNDPAVLLGEVKTFEIFGNESTRNEYFKYKQLLQEKENSKNSDAINSEISSSQSSAPDTNCDLTPPVVNKTTNKQTTAQTELEEQLRREELNRKRTIMPDIGKKKRRLL</sequence>
<dbReference type="Proteomes" id="UP001165289">
    <property type="component" value="Unassembled WGS sequence"/>
</dbReference>
<dbReference type="AlphaFoldDB" id="A0AAV7K6Q0"/>
<reference evidence="2 3" key="1">
    <citation type="journal article" date="2023" name="BMC Biol.">
        <title>The compact genome of the sponge Oopsacas minuta (Hexactinellida) is lacking key metazoan core genes.</title>
        <authorList>
            <person name="Santini S."/>
            <person name="Schenkelaars Q."/>
            <person name="Jourda C."/>
            <person name="Duchesne M."/>
            <person name="Belahbib H."/>
            <person name="Rocher C."/>
            <person name="Selva M."/>
            <person name="Riesgo A."/>
            <person name="Vervoort M."/>
            <person name="Leys S.P."/>
            <person name="Kodjabachian L."/>
            <person name="Le Bivic A."/>
            <person name="Borchiellini C."/>
            <person name="Claverie J.M."/>
            <person name="Renard E."/>
        </authorList>
    </citation>
    <scope>NUCLEOTIDE SEQUENCE [LARGE SCALE GENOMIC DNA]</scope>
    <source>
        <strain evidence="2">SPO-2</strain>
    </source>
</reference>
<gene>
    <name evidence="2" type="ORF">LOD99_1192</name>
</gene>
<comment type="caution">
    <text evidence="2">The sequence shown here is derived from an EMBL/GenBank/DDBJ whole genome shotgun (WGS) entry which is preliminary data.</text>
</comment>
<accession>A0AAV7K6Q0</accession>
<evidence type="ECO:0000313" key="2">
    <source>
        <dbReference type="EMBL" id="KAI6656393.1"/>
    </source>
</evidence>
<evidence type="ECO:0000256" key="1">
    <source>
        <dbReference type="SAM" id="MobiDB-lite"/>
    </source>
</evidence>
<feature type="compositionally biased region" description="Low complexity" evidence="1">
    <location>
        <begin position="181"/>
        <end position="196"/>
    </location>
</feature>